<dbReference type="RefSeq" id="WP_116025513.1">
    <property type="nucleotide sequence ID" value="NZ_QTTT01000001.1"/>
</dbReference>
<dbReference type="EMBL" id="QTTT01000001">
    <property type="protein sequence ID" value="REF00350.1"/>
    <property type="molecule type" value="Genomic_DNA"/>
</dbReference>
<keyword evidence="3" id="KW-1185">Reference proteome</keyword>
<dbReference type="AlphaFoldDB" id="A0A3D9SWM2"/>
<keyword evidence="1" id="KW-1133">Transmembrane helix</keyword>
<sequence length="144" mass="15478">MTFISRIPRAFLRQTVEPATPSGRSDDVMMRFLTVGGATVTTHGTSDDDVSPSWTCHGCDQGGGSWFSDLDARLKAVRAAANKHAGECRAMPKLRLSADADQPETDIDLLWRDEPARQFLIVVFLSVGLFITAVGIASALGVAL</sequence>
<organism evidence="2 3">
    <name type="scientific">Thermomonospora umbrina</name>
    <dbReference type="NCBI Taxonomy" id="111806"/>
    <lineage>
        <taxon>Bacteria</taxon>
        <taxon>Bacillati</taxon>
        <taxon>Actinomycetota</taxon>
        <taxon>Actinomycetes</taxon>
        <taxon>Streptosporangiales</taxon>
        <taxon>Thermomonosporaceae</taxon>
        <taxon>Thermomonospora</taxon>
    </lineage>
</organism>
<feature type="transmembrane region" description="Helical" evidence="1">
    <location>
        <begin position="119"/>
        <end position="143"/>
    </location>
</feature>
<dbReference type="Proteomes" id="UP000256661">
    <property type="component" value="Unassembled WGS sequence"/>
</dbReference>
<keyword evidence="1" id="KW-0472">Membrane</keyword>
<accession>A0A3D9SWM2</accession>
<reference evidence="2 3" key="1">
    <citation type="submission" date="2018-08" db="EMBL/GenBank/DDBJ databases">
        <title>Sequencing the genomes of 1000 actinobacteria strains.</title>
        <authorList>
            <person name="Klenk H.-P."/>
        </authorList>
    </citation>
    <scope>NUCLEOTIDE SEQUENCE [LARGE SCALE GENOMIC DNA]</scope>
    <source>
        <strain evidence="2 3">DSM 43927</strain>
    </source>
</reference>
<comment type="caution">
    <text evidence="2">The sequence shown here is derived from an EMBL/GenBank/DDBJ whole genome shotgun (WGS) entry which is preliminary data.</text>
</comment>
<proteinExistence type="predicted"/>
<protein>
    <submittedName>
        <fullName evidence="2">Uncharacterized protein</fullName>
    </submittedName>
</protein>
<keyword evidence="1" id="KW-0812">Transmembrane</keyword>
<evidence type="ECO:0000256" key="1">
    <source>
        <dbReference type="SAM" id="Phobius"/>
    </source>
</evidence>
<evidence type="ECO:0000313" key="3">
    <source>
        <dbReference type="Proteomes" id="UP000256661"/>
    </source>
</evidence>
<evidence type="ECO:0000313" key="2">
    <source>
        <dbReference type="EMBL" id="REF00350.1"/>
    </source>
</evidence>
<gene>
    <name evidence="2" type="ORF">DFJ69_5882</name>
</gene>
<name>A0A3D9SWM2_9ACTN</name>